<dbReference type="Gene3D" id="1.10.260.130">
    <property type="match status" value="1"/>
</dbReference>
<evidence type="ECO:0000256" key="1">
    <source>
        <dbReference type="SAM" id="SignalP"/>
    </source>
</evidence>
<dbReference type="InterPro" id="IPR005152">
    <property type="entry name" value="Lipase_secreted"/>
</dbReference>
<evidence type="ECO:0000313" key="2">
    <source>
        <dbReference type="EMBL" id="MEB3958853.1"/>
    </source>
</evidence>
<dbReference type="Proteomes" id="UP001352223">
    <property type="component" value="Unassembled WGS sequence"/>
</dbReference>
<keyword evidence="1" id="KW-0732">Signal</keyword>
<dbReference type="Gene3D" id="3.40.50.1820">
    <property type="entry name" value="alpha/beta hydrolase"/>
    <property type="match status" value="1"/>
</dbReference>
<dbReference type="PANTHER" id="PTHR34853:SF1">
    <property type="entry name" value="LIPASE 5"/>
    <property type="match status" value="1"/>
</dbReference>
<comment type="caution">
    <text evidence="2">The sequence shown here is derived from an EMBL/GenBank/DDBJ whole genome shotgun (WGS) entry which is preliminary data.</text>
</comment>
<gene>
    <name evidence="2" type="ORF">OKJ48_01055</name>
</gene>
<feature type="signal peptide" evidence="1">
    <location>
        <begin position="1"/>
        <end position="29"/>
    </location>
</feature>
<dbReference type="PANTHER" id="PTHR34853">
    <property type="match status" value="1"/>
</dbReference>
<sequence length="429" mass="43839">MRGRRALGPLLAGVLAGAALVVPVTTADAAPPTAAACAASDADIYRPPASVTGIPGSVIACKATELPHVPGSVPLHAWKVQYSSKDNAGAPVAVSGTVVVPDAAWKGTGSRPAVAFNPGTLGLGPQCAFSKQLSGAFQDEYEGDNIAALLKAGYAVAATDGAGYLDGQTHPYVSGVDAGHALLDVVRAASAVPGSGVAKSAPVGLWGYSEGGAASLWAAQLASSYAPELKVVGDASGGVPGDLKVVAQGLDGGAFAGFLADAVIGLAASHPAMPFDELLDSTGRSAVAKAKSLCLVGTIATFAGQKLENYTEQRLSLDQIYALTGTDGKTWGQVVHEQKLGTGIGRKNSGARYEIGFPVLQYRGMLEEVIPTSTEDATRRAYCNAGITTQWKLYPGDHLLTDQQAKDDVVKWLGDRFAGRPELGSCLLP</sequence>
<proteinExistence type="predicted"/>
<dbReference type="SUPFAM" id="SSF53474">
    <property type="entry name" value="alpha/beta-Hydrolases"/>
    <property type="match status" value="1"/>
</dbReference>
<dbReference type="PIRSF" id="PIRSF029171">
    <property type="entry name" value="Esterase_LipA"/>
    <property type="match status" value="1"/>
</dbReference>
<feature type="chain" id="PRO_5045491912" evidence="1">
    <location>
        <begin position="30"/>
        <end position="429"/>
    </location>
</feature>
<protein>
    <submittedName>
        <fullName evidence="2">Lipase family protein</fullName>
    </submittedName>
</protein>
<dbReference type="InterPro" id="IPR029058">
    <property type="entry name" value="AB_hydrolase_fold"/>
</dbReference>
<reference evidence="2 3" key="1">
    <citation type="submission" date="2022-10" db="EMBL/GenBank/DDBJ databases">
        <authorList>
            <person name="Xie J."/>
            <person name="Shen N."/>
        </authorList>
    </citation>
    <scope>NUCLEOTIDE SEQUENCE [LARGE SCALE GENOMIC DNA]</scope>
    <source>
        <strain evidence="2 3">DSM 41681</strain>
    </source>
</reference>
<evidence type="ECO:0000313" key="3">
    <source>
        <dbReference type="Proteomes" id="UP001352223"/>
    </source>
</evidence>
<dbReference type="EMBL" id="JAOZYB010000001">
    <property type="protein sequence ID" value="MEB3958853.1"/>
    <property type="molecule type" value="Genomic_DNA"/>
</dbReference>
<dbReference type="Pfam" id="PF03583">
    <property type="entry name" value="LIP"/>
    <property type="match status" value="1"/>
</dbReference>
<dbReference type="RefSeq" id="WP_324765835.1">
    <property type="nucleotide sequence ID" value="NZ_BAAATS010000022.1"/>
</dbReference>
<name>A0ABU6C2D8_9ACTN</name>
<organism evidence="2 3">
    <name type="scientific">Streptomyces kunmingensis</name>
    <dbReference type="NCBI Taxonomy" id="68225"/>
    <lineage>
        <taxon>Bacteria</taxon>
        <taxon>Bacillati</taxon>
        <taxon>Actinomycetota</taxon>
        <taxon>Actinomycetes</taxon>
        <taxon>Kitasatosporales</taxon>
        <taxon>Streptomycetaceae</taxon>
        <taxon>Streptomyces</taxon>
    </lineage>
</organism>
<accession>A0ABU6C2D8</accession>
<keyword evidence="3" id="KW-1185">Reference proteome</keyword>